<name>A0A8S5SSA6_9CAUD</name>
<keyword evidence="1" id="KW-1133">Transmembrane helix</keyword>
<feature type="transmembrane region" description="Helical" evidence="1">
    <location>
        <begin position="31"/>
        <end position="50"/>
    </location>
</feature>
<dbReference type="EMBL" id="BK032666">
    <property type="protein sequence ID" value="DAF53916.1"/>
    <property type="molecule type" value="Genomic_DNA"/>
</dbReference>
<proteinExistence type="predicted"/>
<reference evidence="2" key="1">
    <citation type="journal article" date="2021" name="Proc. Natl. Acad. Sci. U.S.A.">
        <title>A Catalog of Tens of Thousands of Viruses from Human Metagenomes Reveals Hidden Associations with Chronic Diseases.</title>
        <authorList>
            <person name="Tisza M.J."/>
            <person name="Buck C.B."/>
        </authorList>
    </citation>
    <scope>NUCLEOTIDE SEQUENCE</scope>
    <source>
        <strain evidence="2">Ct2Qy24</strain>
    </source>
</reference>
<keyword evidence="1" id="KW-0812">Transmembrane</keyword>
<accession>A0A8S5SSA6</accession>
<organism evidence="2">
    <name type="scientific">Myoviridae sp. ct2Qy24</name>
    <dbReference type="NCBI Taxonomy" id="2827656"/>
    <lineage>
        <taxon>Viruses</taxon>
        <taxon>Duplodnaviria</taxon>
        <taxon>Heunggongvirae</taxon>
        <taxon>Uroviricota</taxon>
        <taxon>Caudoviricetes</taxon>
    </lineage>
</organism>
<keyword evidence="1" id="KW-0472">Membrane</keyword>
<protein>
    <submittedName>
        <fullName evidence="2">Uncharacterized protein</fullName>
    </submittedName>
</protein>
<sequence length="63" mass="6937">MDKSDVCLMTGSVLITAALIMWETFGMMITPTVLTVAAGGCFVATVLCAAREEELRSRKRKRR</sequence>
<evidence type="ECO:0000313" key="2">
    <source>
        <dbReference type="EMBL" id="DAF53916.1"/>
    </source>
</evidence>
<evidence type="ECO:0000256" key="1">
    <source>
        <dbReference type="SAM" id="Phobius"/>
    </source>
</evidence>
<feature type="transmembrane region" description="Helical" evidence="1">
    <location>
        <begin position="7"/>
        <end position="25"/>
    </location>
</feature>